<evidence type="ECO:0000313" key="1">
    <source>
        <dbReference type="EMBL" id="GAG20344.1"/>
    </source>
</evidence>
<comment type="caution">
    <text evidence="1">The sequence shown here is derived from an EMBL/GenBank/DDBJ whole genome shotgun (WGS) entry which is preliminary data.</text>
</comment>
<gene>
    <name evidence="1" type="ORF">S01H1_60404</name>
</gene>
<proteinExistence type="predicted"/>
<protein>
    <recommendedName>
        <fullName evidence="2">PFL domain-containing protein</fullName>
    </recommendedName>
</protein>
<accession>X0VPM7</accession>
<evidence type="ECO:0008006" key="2">
    <source>
        <dbReference type="Google" id="ProtNLM"/>
    </source>
</evidence>
<reference evidence="1" key="1">
    <citation type="journal article" date="2014" name="Front. Microbiol.">
        <title>High frequency of phylogenetically diverse reductive dehalogenase-homologous genes in deep subseafloor sedimentary metagenomes.</title>
        <authorList>
            <person name="Kawai M."/>
            <person name="Futagami T."/>
            <person name="Toyoda A."/>
            <person name="Takaki Y."/>
            <person name="Nishi S."/>
            <person name="Hori S."/>
            <person name="Arai W."/>
            <person name="Tsubouchi T."/>
            <person name="Morono Y."/>
            <person name="Uchiyama I."/>
            <person name="Ito T."/>
            <person name="Fujiyama A."/>
            <person name="Inagaki F."/>
            <person name="Takami H."/>
        </authorList>
    </citation>
    <scope>NUCLEOTIDE SEQUENCE</scope>
    <source>
        <strain evidence="1">Expedition CK06-06</strain>
    </source>
</reference>
<dbReference type="EMBL" id="BARS01039561">
    <property type="protein sequence ID" value="GAG20344.1"/>
    <property type="molecule type" value="Genomic_DNA"/>
</dbReference>
<dbReference type="AlphaFoldDB" id="X0VPM7"/>
<sequence>MGLTPLEMTGEKSDPKVVKEIADLMFMMDNWKKGFRTWCEVGEDNEWVYNEFLEDITTHLQPYAHALTREGHINYYGGQCLMMFAFNKVEELRNEFK</sequence>
<name>X0VPM7_9ZZZZ</name>
<organism evidence="1">
    <name type="scientific">marine sediment metagenome</name>
    <dbReference type="NCBI Taxonomy" id="412755"/>
    <lineage>
        <taxon>unclassified sequences</taxon>
        <taxon>metagenomes</taxon>
        <taxon>ecological metagenomes</taxon>
    </lineage>
</organism>